<dbReference type="AlphaFoldDB" id="A0A2J7TEK6"/>
<comment type="subcellular location">
    <subcellularLocation>
        <location evidence="10">Cell outer membrane</location>
        <topology evidence="10">Multi-pass membrane protein</topology>
    </subcellularLocation>
</comment>
<keyword evidence="8 10" id="KW-0472">Membrane</keyword>
<feature type="signal peptide" evidence="10">
    <location>
        <begin position="1"/>
        <end position="23"/>
    </location>
</feature>
<dbReference type="EMBL" id="PDZR01000018">
    <property type="protein sequence ID" value="PNG25205.1"/>
    <property type="molecule type" value="Genomic_DNA"/>
</dbReference>
<dbReference type="Pfam" id="PF02530">
    <property type="entry name" value="Porin_2"/>
    <property type="match status" value="1"/>
</dbReference>
<evidence type="ECO:0000313" key="11">
    <source>
        <dbReference type="EMBL" id="PNG25205.1"/>
    </source>
</evidence>
<keyword evidence="2 10" id="KW-0813">Transport</keyword>
<comment type="similarity">
    <text evidence="1 10">Belongs to the alphaproteobacteria porin family.</text>
</comment>
<dbReference type="InterPro" id="IPR003684">
    <property type="entry name" value="Porin_alphabac"/>
</dbReference>
<keyword evidence="7 10" id="KW-0626">Porin</keyword>
<evidence type="ECO:0000313" key="12">
    <source>
        <dbReference type="Proteomes" id="UP000236286"/>
    </source>
</evidence>
<evidence type="ECO:0000256" key="1">
    <source>
        <dbReference type="ARBA" id="ARBA00009521"/>
    </source>
</evidence>
<dbReference type="GO" id="GO:0006811">
    <property type="term" value="P:monoatomic ion transport"/>
    <property type="evidence" value="ECO:0007669"/>
    <property type="project" value="UniProtKB-KW"/>
</dbReference>
<evidence type="ECO:0000256" key="9">
    <source>
        <dbReference type="ARBA" id="ARBA00023237"/>
    </source>
</evidence>
<gene>
    <name evidence="11" type="ORF">CR492_14610</name>
</gene>
<name>A0A2J7TEK6_METSI</name>
<dbReference type="Proteomes" id="UP000236286">
    <property type="component" value="Unassembled WGS sequence"/>
</dbReference>
<keyword evidence="6 10" id="KW-0406">Ion transport</keyword>
<keyword evidence="4 10" id="KW-0812">Transmembrane</keyword>
<evidence type="ECO:0000256" key="3">
    <source>
        <dbReference type="ARBA" id="ARBA00022452"/>
    </source>
</evidence>
<dbReference type="GO" id="GO:0015288">
    <property type="term" value="F:porin activity"/>
    <property type="evidence" value="ECO:0007669"/>
    <property type="project" value="UniProtKB-KW"/>
</dbReference>
<keyword evidence="5 10" id="KW-0732">Signal</keyword>
<sequence length="548" mass="57179">MKMFKGLLLGSAAALVSVAGAKAADLPTRQAAPIEYVRICDTYGSGFFYIPGTDTCLKVGGLVLGEIRSYNAGYSVSPIGATGQATGLGTAAVVNRAAGGVSSQGYVPTSGQYTNARTRDSYGWVTLGRIELDARTGTPWGTLRSFIRVDSFVGTGQGNTGSLQSQSSYNSGTNPYNNTANSAVRETTTVNKAFIQFAGLTAGRAQSMFDFYANAYNYQNISGSNATTQLVAYTYSFGGGFSATLSAEDVSARQAAVGSTISSSSPTSATTTALNVVNGLTGTGSYVGQPAGMRLPDFVGNLRVDQPWGAAQLSVAGHQVNSSLYNSGTVSTTSGGAVYNTIPAATDTTYGWAIQGGVQLNADYLSPGDKLWLQAAYEKGAVSYVWGNNLASSYGAVNGNRFYGSGFTPSDTSAGWNSNIYDCVFTLSGSCEQQSGWSIVGAYKHYWLPSLASAIYGSYTQINYSNNALAGFGGAIGASNLKGTRVGTNLVWTPVKGFDIGAEFMYVNSTQTRPVGLAPDAVLTSVGLPAYRGSTNEYEGRLRVQRAF</sequence>
<comment type="function">
    <text evidence="10">Forms passive diffusion pores that allow small molecular weight hydrophilic materials across the outer membrane.</text>
</comment>
<keyword evidence="9 10" id="KW-0998">Cell outer membrane</keyword>
<evidence type="ECO:0000256" key="5">
    <source>
        <dbReference type="ARBA" id="ARBA00022729"/>
    </source>
</evidence>
<evidence type="ECO:0000256" key="7">
    <source>
        <dbReference type="ARBA" id="ARBA00023114"/>
    </source>
</evidence>
<keyword evidence="3 10" id="KW-1134">Transmembrane beta strand</keyword>
<evidence type="ECO:0000256" key="8">
    <source>
        <dbReference type="ARBA" id="ARBA00023136"/>
    </source>
</evidence>
<dbReference type="GO" id="GO:0009279">
    <property type="term" value="C:cell outer membrane"/>
    <property type="evidence" value="ECO:0007669"/>
    <property type="project" value="UniProtKB-SubCell"/>
</dbReference>
<comment type="caution">
    <text evidence="11">The sequence shown here is derived from an EMBL/GenBank/DDBJ whole genome shotgun (WGS) entry which is preliminary data.</text>
</comment>
<dbReference type="GO" id="GO:0046930">
    <property type="term" value="C:pore complex"/>
    <property type="evidence" value="ECO:0007669"/>
    <property type="project" value="UniProtKB-KW"/>
</dbReference>
<reference evidence="11 12" key="1">
    <citation type="submission" date="2017-10" db="EMBL/GenBank/DDBJ databases">
        <title>Genome announcement of Methylocella silvestris TVC from permafrost.</title>
        <authorList>
            <person name="Wang J."/>
            <person name="Geng K."/>
            <person name="Ul-Haque F."/>
            <person name="Crombie A.T."/>
            <person name="Street L.E."/>
            <person name="Wookey P.A."/>
            <person name="Murrell J.C."/>
            <person name="Pratscher J."/>
        </authorList>
    </citation>
    <scope>NUCLEOTIDE SEQUENCE [LARGE SCALE GENOMIC DNA]</scope>
    <source>
        <strain evidence="11 12">TVC</strain>
    </source>
</reference>
<feature type="chain" id="PRO_5014207217" description="Porin" evidence="10">
    <location>
        <begin position="24"/>
        <end position="548"/>
    </location>
</feature>
<organism evidence="11 12">
    <name type="scientific">Methylocella silvestris</name>
    <dbReference type="NCBI Taxonomy" id="199596"/>
    <lineage>
        <taxon>Bacteria</taxon>
        <taxon>Pseudomonadati</taxon>
        <taxon>Pseudomonadota</taxon>
        <taxon>Alphaproteobacteria</taxon>
        <taxon>Hyphomicrobiales</taxon>
        <taxon>Beijerinckiaceae</taxon>
        <taxon>Methylocella</taxon>
    </lineage>
</organism>
<comment type="domain">
    <text evidence="10">Consists of 16-stranded beta-barrel sheets, with large surface-exposed loops, that form a transmembrane pore at the center of each barrel. The pore is partially ocluded by a peptide loop that folds into the pore lumen.</text>
</comment>
<evidence type="ECO:0000256" key="6">
    <source>
        <dbReference type="ARBA" id="ARBA00023065"/>
    </source>
</evidence>
<dbReference type="RefSeq" id="WP_102844474.1">
    <property type="nucleotide sequence ID" value="NZ_PDZR01000018.1"/>
</dbReference>
<proteinExistence type="inferred from homology"/>
<accession>A0A2J7TEK6</accession>
<dbReference type="OrthoDB" id="7801681at2"/>
<evidence type="ECO:0000256" key="10">
    <source>
        <dbReference type="RuleBase" id="RU364005"/>
    </source>
</evidence>
<evidence type="ECO:0000256" key="2">
    <source>
        <dbReference type="ARBA" id="ARBA00022448"/>
    </source>
</evidence>
<evidence type="ECO:0000256" key="4">
    <source>
        <dbReference type="ARBA" id="ARBA00022692"/>
    </source>
</evidence>
<protein>
    <recommendedName>
        <fullName evidence="10">Porin</fullName>
    </recommendedName>
</protein>